<feature type="domain" description="OmpR/PhoB-type" evidence="8">
    <location>
        <begin position="1"/>
        <end position="85"/>
    </location>
</feature>
<sequence length="632" mass="70866">MLQQTKEHSQQLLEPRVMTALVLLLQADGQTVTDQAMLEGVWPGLVVSDASLYKVVAQLRKALQDQQKPYQLIERVHSKGYRLLQPALRIQATTEQEATEQTVTEQTPPKQTIPIQTEFPHPQPAAAKKAFPTLWSIGLIVLAGFGWWLWQTPTKPSPAANHPPQIAAAEQQPAKPPPAQLAPAAGFSNAQWQQYQQAKWLAQQPKAAAVQQAIALLTALLPTQQHYAPLLTDLCNSYHLLHIYSDWPLQKVLALCEPLLRQALQLQPGSAAALASFGALMLSQQNIPAATQYLDQALAIDAQDRNTLLWRAMLYRSQDQFPAAIDLLQQAIRLDPLSGLLKRHYAYSLIGNGMLSEARDQFHQSLLLDSDYSDRALDELEMLPLTATRAIAYLQWAERFPDRLQHPGRLVNLALVQLSLNQQVAAEKTLQQAAAQYPQHQFVLLAKAMLAQANGQPKQARQFLIERAKRRPDHKMFQLQALLLADDVDFQQLQPQVLQLLPDFAKDPLAATRQALAQKQQVLVLYWLLTVSEPERAQYQPLIAGFVAAQMAQGQAKETEADGLSLQLLCAVGLTDQANQLAIQLLQQDWLPSPHDNYYLAEQHPLWRQLDPAIFQQIQQQRQKVLQAIDSR</sequence>
<organism evidence="9 10">
    <name type="scientific">Rheinheimera riviphila</name>
    <dbReference type="NCBI Taxonomy" id="1834037"/>
    <lineage>
        <taxon>Bacteria</taxon>
        <taxon>Pseudomonadati</taxon>
        <taxon>Pseudomonadota</taxon>
        <taxon>Gammaproteobacteria</taxon>
        <taxon>Chromatiales</taxon>
        <taxon>Chromatiaceae</taxon>
        <taxon>Rheinheimera</taxon>
    </lineage>
</organism>
<dbReference type="Gene3D" id="1.25.40.10">
    <property type="entry name" value="Tetratricopeptide repeat domain"/>
    <property type="match status" value="2"/>
</dbReference>
<evidence type="ECO:0000256" key="7">
    <source>
        <dbReference type="SAM" id="Phobius"/>
    </source>
</evidence>
<dbReference type="PROSITE" id="PS51755">
    <property type="entry name" value="OMPR_PHOB"/>
    <property type="match status" value="1"/>
</dbReference>
<dbReference type="InterPro" id="IPR036388">
    <property type="entry name" value="WH-like_DNA-bd_sf"/>
</dbReference>
<dbReference type="SUPFAM" id="SSF46894">
    <property type="entry name" value="C-terminal effector domain of the bipartite response regulators"/>
    <property type="match status" value="1"/>
</dbReference>
<evidence type="ECO:0000313" key="9">
    <source>
        <dbReference type="EMBL" id="RVU33548.1"/>
    </source>
</evidence>
<dbReference type="InterPro" id="IPR016032">
    <property type="entry name" value="Sig_transdc_resp-reg_C-effctor"/>
</dbReference>
<keyword evidence="10" id="KW-1185">Reference proteome</keyword>
<feature type="compositionally biased region" description="Low complexity" evidence="6">
    <location>
        <begin position="163"/>
        <end position="173"/>
    </location>
</feature>
<dbReference type="GO" id="GO:0006355">
    <property type="term" value="P:regulation of DNA-templated transcription"/>
    <property type="evidence" value="ECO:0007669"/>
    <property type="project" value="InterPro"/>
</dbReference>
<feature type="region of interest" description="Disordered" evidence="6">
    <location>
        <begin position="156"/>
        <end position="183"/>
    </location>
</feature>
<dbReference type="InterPro" id="IPR019734">
    <property type="entry name" value="TPR_rpt"/>
</dbReference>
<dbReference type="RefSeq" id="WP_127700376.1">
    <property type="nucleotide sequence ID" value="NZ_SACS01000020.1"/>
</dbReference>
<dbReference type="InterPro" id="IPR011990">
    <property type="entry name" value="TPR-like_helical_dom_sf"/>
</dbReference>
<dbReference type="Gene3D" id="1.10.10.10">
    <property type="entry name" value="Winged helix-like DNA-binding domain superfamily/Winged helix DNA-binding domain"/>
    <property type="match status" value="1"/>
</dbReference>
<dbReference type="AlphaFoldDB" id="A0A437QG67"/>
<comment type="caution">
    <text evidence="9">The sequence shown here is derived from an EMBL/GenBank/DDBJ whole genome shotgun (WGS) entry which is preliminary data.</text>
</comment>
<dbReference type="OrthoDB" id="5900874at2"/>
<accession>A0A437QG67</accession>
<dbReference type="Pfam" id="PF00486">
    <property type="entry name" value="Trans_reg_C"/>
    <property type="match status" value="1"/>
</dbReference>
<reference evidence="9 10" key="1">
    <citation type="submission" date="2019-01" db="EMBL/GenBank/DDBJ databases">
        <authorList>
            <person name="Chen W.-M."/>
        </authorList>
    </citation>
    <scope>NUCLEOTIDE SEQUENCE [LARGE SCALE GENOMIC DNA]</scope>
    <source>
        <strain evidence="9 10">KYPC3</strain>
    </source>
</reference>
<dbReference type="GO" id="GO:0003677">
    <property type="term" value="F:DNA binding"/>
    <property type="evidence" value="ECO:0007669"/>
    <property type="project" value="UniProtKB-UniRule"/>
</dbReference>
<dbReference type="PANTHER" id="PTHR44227:SF3">
    <property type="entry name" value="PROTEIN O-MANNOSYL-TRANSFERASE TMTC4"/>
    <property type="match status" value="1"/>
</dbReference>
<evidence type="ECO:0000256" key="5">
    <source>
        <dbReference type="PROSITE-ProRule" id="PRU01091"/>
    </source>
</evidence>
<dbReference type="SUPFAM" id="SSF48452">
    <property type="entry name" value="TPR-like"/>
    <property type="match status" value="2"/>
</dbReference>
<evidence type="ECO:0000256" key="4">
    <source>
        <dbReference type="PROSITE-ProRule" id="PRU00339"/>
    </source>
</evidence>
<dbReference type="PROSITE" id="PS50005">
    <property type="entry name" value="TPR"/>
    <property type="match status" value="2"/>
</dbReference>
<keyword evidence="7" id="KW-0812">Transmembrane</keyword>
<keyword evidence="2 4" id="KW-0802">TPR repeat</keyword>
<proteinExistence type="predicted"/>
<dbReference type="PANTHER" id="PTHR44227">
    <property type="match status" value="1"/>
</dbReference>
<keyword evidence="3 5" id="KW-0238">DNA-binding</keyword>
<keyword evidence="7" id="KW-0472">Membrane</keyword>
<evidence type="ECO:0000256" key="1">
    <source>
        <dbReference type="ARBA" id="ARBA00022737"/>
    </source>
</evidence>
<keyword evidence="1" id="KW-0677">Repeat</keyword>
<evidence type="ECO:0000313" key="10">
    <source>
        <dbReference type="Proteomes" id="UP000283077"/>
    </source>
</evidence>
<dbReference type="SMART" id="SM00028">
    <property type="entry name" value="TPR"/>
    <property type="match status" value="3"/>
</dbReference>
<keyword evidence="7" id="KW-1133">Transmembrane helix</keyword>
<evidence type="ECO:0000259" key="8">
    <source>
        <dbReference type="PROSITE" id="PS51755"/>
    </source>
</evidence>
<feature type="DNA-binding region" description="OmpR/PhoB-type" evidence="5">
    <location>
        <begin position="1"/>
        <end position="85"/>
    </location>
</feature>
<dbReference type="Proteomes" id="UP000283077">
    <property type="component" value="Unassembled WGS sequence"/>
</dbReference>
<evidence type="ECO:0000256" key="6">
    <source>
        <dbReference type="SAM" id="MobiDB-lite"/>
    </source>
</evidence>
<dbReference type="EMBL" id="SACS01000020">
    <property type="protein sequence ID" value="RVU33548.1"/>
    <property type="molecule type" value="Genomic_DNA"/>
</dbReference>
<feature type="repeat" description="TPR" evidence="4">
    <location>
        <begin position="305"/>
        <end position="338"/>
    </location>
</feature>
<gene>
    <name evidence="9" type="ORF">EOE67_16155</name>
</gene>
<feature type="transmembrane region" description="Helical" evidence="7">
    <location>
        <begin position="130"/>
        <end position="150"/>
    </location>
</feature>
<dbReference type="InterPro" id="IPR052346">
    <property type="entry name" value="O-mannosyl-transferase_TMTC"/>
</dbReference>
<evidence type="ECO:0000256" key="3">
    <source>
        <dbReference type="ARBA" id="ARBA00023125"/>
    </source>
</evidence>
<feature type="repeat" description="TPR" evidence="4">
    <location>
        <begin position="271"/>
        <end position="304"/>
    </location>
</feature>
<protein>
    <recommendedName>
        <fullName evidence="8">OmpR/PhoB-type domain-containing protein</fullName>
    </recommendedName>
</protein>
<dbReference type="GO" id="GO:0000160">
    <property type="term" value="P:phosphorelay signal transduction system"/>
    <property type="evidence" value="ECO:0007669"/>
    <property type="project" value="InterPro"/>
</dbReference>
<evidence type="ECO:0000256" key="2">
    <source>
        <dbReference type="ARBA" id="ARBA00022803"/>
    </source>
</evidence>
<dbReference type="SMART" id="SM00862">
    <property type="entry name" value="Trans_reg_C"/>
    <property type="match status" value="1"/>
</dbReference>
<dbReference type="InterPro" id="IPR001867">
    <property type="entry name" value="OmpR/PhoB-type_DNA-bd"/>
</dbReference>
<name>A0A437QG67_9GAMM</name>